<organism evidence="2">
    <name type="scientific">Heligmosomoides polygyrus</name>
    <name type="common">Parasitic roundworm</name>
    <dbReference type="NCBI Taxonomy" id="6339"/>
    <lineage>
        <taxon>Eukaryota</taxon>
        <taxon>Metazoa</taxon>
        <taxon>Ecdysozoa</taxon>
        <taxon>Nematoda</taxon>
        <taxon>Chromadorea</taxon>
        <taxon>Rhabditida</taxon>
        <taxon>Rhabditina</taxon>
        <taxon>Rhabditomorpha</taxon>
        <taxon>Strongyloidea</taxon>
        <taxon>Heligmosomidae</taxon>
        <taxon>Heligmosomoides</taxon>
    </lineage>
</organism>
<feature type="compositionally biased region" description="Acidic residues" evidence="1">
    <location>
        <begin position="80"/>
        <end position="89"/>
    </location>
</feature>
<proteinExistence type="predicted"/>
<feature type="compositionally biased region" description="Basic and acidic residues" evidence="1">
    <location>
        <begin position="128"/>
        <end position="153"/>
    </location>
</feature>
<dbReference type="AlphaFoldDB" id="A0A3P7Y279"/>
<evidence type="ECO:0000313" key="2">
    <source>
        <dbReference type="EMBL" id="VDO66797.1"/>
    </source>
</evidence>
<protein>
    <submittedName>
        <fullName evidence="4">SET domain bifurcated histone lysine methyltransferase 2</fullName>
    </submittedName>
</protein>
<feature type="region of interest" description="Disordered" evidence="1">
    <location>
        <begin position="74"/>
        <end position="172"/>
    </location>
</feature>
<reference evidence="2 3" key="1">
    <citation type="submission" date="2018-11" db="EMBL/GenBank/DDBJ databases">
        <authorList>
            <consortium name="Pathogen Informatics"/>
        </authorList>
    </citation>
    <scope>NUCLEOTIDE SEQUENCE [LARGE SCALE GENOMIC DNA]</scope>
</reference>
<gene>
    <name evidence="2" type="ORF">HPBE_LOCUS6065</name>
</gene>
<feature type="compositionally biased region" description="Acidic residues" evidence="1">
    <location>
        <begin position="154"/>
        <end position="167"/>
    </location>
</feature>
<accession>A0A3P7Y279</accession>
<sequence length="410" mass="46255">MEVEVINVSVSLFNGLQSELQSCNMGLDIEMADADIEPKSGSCEGGNLVEQVLDNGNKSDTETVLDYLDALAKEKTWDGSENDDDEHDASDERESSFSRGDRHNPSDEDESFYNDDTWDDSENDDDDYDRRDKRYSSFSHEDHHNPSGEHESYNDDTWDGSENDDDDYDRRDKRYSSFSHEDHHNPSGEHDSYSDDGDFHDLYLTMFDIDDAGGVFVRFKNALETLKHNEQQLISKMLDDMTLKEFQSLRTLLKVAAGTMGTPPAICRGEVAGRDGIVTVTNLAGRGLGQLCFIISPNPRAPPLGKGLFILRDKSGKSDKSDWSDGCSVVNMALFGFYSLPNLPKEQRPAVVTNDTRKECDQHVKAEARTLEVEWVAKAGGCVFEQADAVYRLQLYHMFIYCLSESCYWI</sequence>
<dbReference type="EMBL" id="UZAH01025590">
    <property type="protein sequence ID" value="VDO66797.1"/>
    <property type="molecule type" value="Genomic_DNA"/>
</dbReference>
<dbReference type="WBParaSite" id="HPBE_0000606401-mRNA-1">
    <property type="protein sequence ID" value="HPBE_0000606401-mRNA-1"/>
    <property type="gene ID" value="HPBE_0000606401"/>
</dbReference>
<evidence type="ECO:0000313" key="3">
    <source>
        <dbReference type="Proteomes" id="UP000050761"/>
    </source>
</evidence>
<feature type="compositionally biased region" description="Basic and acidic residues" evidence="1">
    <location>
        <begin position="90"/>
        <end position="106"/>
    </location>
</feature>
<evidence type="ECO:0000256" key="1">
    <source>
        <dbReference type="SAM" id="MobiDB-lite"/>
    </source>
</evidence>
<reference evidence="4" key="2">
    <citation type="submission" date="2019-09" db="UniProtKB">
        <authorList>
            <consortium name="WormBaseParasite"/>
        </authorList>
    </citation>
    <scope>IDENTIFICATION</scope>
</reference>
<name>A0A3P7Y279_HELPZ</name>
<feature type="compositionally biased region" description="Acidic residues" evidence="1">
    <location>
        <begin position="107"/>
        <end position="127"/>
    </location>
</feature>
<evidence type="ECO:0000313" key="4">
    <source>
        <dbReference type="WBParaSite" id="HPBE_0000606401-mRNA-1"/>
    </source>
</evidence>
<dbReference type="Proteomes" id="UP000050761">
    <property type="component" value="Unassembled WGS sequence"/>
</dbReference>
<keyword evidence="3" id="KW-1185">Reference proteome</keyword>